<proteinExistence type="predicted"/>
<accession>A0A8G1R1X4</accession>
<organism evidence="1 2">
    <name type="scientific">Aspergillus piperis CBS 112811</name>
    <dbReference type="NCBI Taxonomy" id="1448313"/>
    <lineage>
        <taxon>Eukaryota</taxon>
        <taxon>Fungi</taxon>
        <taxon>Dikarya</taxon>
        <taxon>Ascomycota</taxon>
        <taxon>Pezizomycotina</taxon>
        <taxon>Eurotiomycetes</taxon>
        <taxon>Eurotiomycetidae</taxon>
        <taxon>Eurotiales</taxon>
        <taxon>Aspergillaceae</taxon>
        <taxon>Aspergillus</taxon>
        <taxon>Aspergillus subgen. Circumdati</taxon>
    </lineage>
</organism>
<protein>
    <submittedName>
        <fullName evidence="1">Uncharacterized protein</fullName>
    </submittedName>
</protein>
<reference evidence="1 2" key="1">
    <citation type="submission" date="2018-02" db="EMBL/GenBank/DDBJ databases">
        <title>The genomes of Aspergillus section Nigri reveals drivers in fungal speciation.</title>
        <authorList>
            <consortium name="DOE Joint Genome Institute"/>
            <person name="Vesth T.C."/>
            <person name="Nybo J."/>
            <person name="Theobald S."/>
            <person name="Brandl J."/>
            <person name="Frisvad J.C."/>
            <person name="Nielsen K.F."/>
            <person name="Lyhne E.K."/>
            <person name="Kogle M.E."/>
            <person name="Kuo A."/>
            <person name="Riley R."/>
            <person name="Clum A."/>
            <person name="Nolan M."/>
            <person name="Lipzen A."/>
            <person name="Salamov A."/>
            <person name="Henrissat B."/>
            <person name="Wiebenga A."/>
            <person name="De vries R.P."/>
            <person name="Grigoriev I.V."/>
            <person name="Mortensen U.H."/>
            <person name="Andersen M.R."/>
            <person name="Baker S.E."/>
        </authorList>
    </citation>
    <scope>NUCLEOTIDE SEQUENCE [LARGE SCALE GENOMIC DNA]</scope>
    <source>
        <strain evidence="1 2">CBS 112811</strain>
    </source>
</reference>
<keyword evidence="2" id="KW-1185">Reference proteome</keyword>
<dbReference type="RefSeq" id="XP_025516448.1">
    <property type="nucleotide sequence ID" value="XM_025663440.1"/>
</dbReference>
<dbReference type="EMBL" id="KZ825060">
    <property type="protein sequence ID" value="RAH58526.1"/>
    <property type="molecule type" value="Genomic_DNA"/>
</dbReference>
<dbReference type="GeneID" id="37166842"/>
<gene>
    <name evidence="1" type="ORF">BO85DRAFT_487251</name>
</gene>
<evidence type="ECO:0000313" key="2">
    <source>
        <dbReference type="Proteomes" id="UP000249526"/>
    </source>
</evidence>
<sequence length="146" mass="17349">MPNLPDIRDEILKDNAKCIIIRIKSEGSEHCRDTAYRIVGEVFLDWKQDNCNLFLAIQVWRIFVNVDVNRDNYNYDTAHKDQTVLPVYVLRRHRENWNLIRWPQEDRSVAVQLAELHRVTGYGLEISFYENHNSHVGHANPREHLK</sequence>
<evidence type="ECO:0000313" key="1">
    <source>
        <dbReference type="EMBL" id="RAH58526.1"/>
    </source>
</evidence>
<name>A0A8G1R1X4_9EURO</name>
<dbReference type="AlphaFoldDB" id="A0A8G1R1X4"/>
<dbReference type="Proteomes" id="UP000249526">
    <property type="component" value="Unassembled WGS sequence"/>
</dbReference>